<name>K9W9G0_9CYAN</name>
<keyword evidence="2" id="KW-1185">Reference proteome</keyword>
<proteinExistence type="predicted"/>
<dbReference type="STRING" id="1173027.Mic7113_1132"/>
<dbReference type="AlphaFoldDB" id="K9W9G0"/>
<dbReference type="eggNOG" id="ENOG50314XV">
    <property type="taxonomic scope" value="Bacteria"/>
</dbReference>
<gene>
    <name evidence="1" type="ORF">Mic7113_1132</name>
</gene>
<evidence type="ECO:0000313" key="2">
    <source>
        <dbReference type="Proteomes" id="UP000010471"/>
    </source>
</evidence>
<dbReference type="Gene3D" id="3.30.1460.10">
    <property type="match status" value="1"/>
</dbReference>
<evidence type="ECO:0008006" key="3">
    <source>
        <dbReference type="Google" id="ProtNLM"/>
    </source>
</evidence>
<dbReference type="RefSeq" id="WP_015181185.1">
    <property type="nucleotide sequence ID" value="NC_019738.1"/>
</dbReference>
<dbReference type="HOGENOM" id="CLU_119942_0_0_3"/>
<dbReference type="KEGG" id="mic:Mic7113_1132"/>
<reference evidence="1 2" key="1">
    <citation type="submission" date="2012-06" db="EMBL/GenBank/DDBJ databases">
        <title>Finished chromosome of genome of Microcoleus sp. PCC 7113.</title>
        <authorList>
            <consortium name="US DOE Joint Genome Institute"/>
            <person name="Gugger M."/>
            <person name="Coursin T."/>
            <person name="Rippka R."/>
            <person name="Tandeau De Marsac N."/>
            <person name="Huntemann M."/>
            <person name="Wei C.-L."/>
            <person name="Han J."/>
            <person name="Detter J.C."/>
            <person name="Han C."/>
            <person name="Tapia R."/>
            <person name="Chen A."/>
            <person name="Kyrpides N."/>
            <person name="Mavromatis K."/>
            <person name="Markowitz V."/>
            <person name="Szeto E."/>
            <person name="Ivanova N."/>
            <person name="Pagani I."/>
            <person name="Pati A."/>
            <person name="Goodwin L."/>
            <person name="Nordberg H.P."/>
            <person name="Cantor M.N."/>
            <person name="Hua S.X."/>
            <person name="Woyke T."/>
            <person name="Kerfeld C.A."/>
        </authorList>
    </citation>
    <scope>NUCLEOTIDE SEQUENCE [LARGE SCALE GENOMIC DNA]</scope>
    <source>
        <strain evidence="1 2">PCC 7113</strain>
    </source>
</reference>
<organism evidence="1 2">
    <name type="scientific">Allocoleopsis franciscana PCC 7113</name>
    <dbReference type="NCBI Taxonomy" id="1173027"/>
    <lineage>
        <taxon>Bacteria</taxon>
        <taxon>Bacillati</taxon>
        <taxon>Cyanobacteriota</taxon>
        <taxon>Cyanophyceae</taxon>
        <taxon>Coleofasciculales</taxon>
        <taxon>Coleofasciculaceae</taxon>
        <taxon>Allocoleopsis</taxon>
        <taxon>Allocoleopsis franciscana</taxon>
    </lineage>
</organism>
<dbReference type="PATRIC" id="fig|1173027.3.peg.1246"/>
<dbReference type="Proteomes" id="UP000010471">
    <property type="component" value="Chromosome"/>
</dbReference>
<dbReference type="SUPFAM" id="SSF69635">
    <property type="entry name" value="Type III secretory system chaperone-like"/>
    <property type="match status" value="1"/>
</dbReference>
<evidence type="ECO:0000313" key="1">
    <source>
        <dbReference type="EMBL" id="AFZ17025.1"/>
    </source>
</evidence>
<dbReference type="EMBL" id="CP003630">
    <property type="protein sequence ID" value="AFZ17025.1"/>
    <property type="molecule type" value="Genomic_DNA"/>
</dbReference>
<sequence length="168" mass="18415">MTTQDPNPETLSTETLSTEEIVATELVEDSVTVNHVEIIETVISSLDQENTAMVSHNQDGYMWKFKYGSVEVFVQLTGSSDDDTFTVWSSVLPLPANNEPQLMRKLLEMNWSDTFEAHFAIVNSQVVVLSSRTVAELSPGEISRAITVVATIADDNDDALQAEFGAAS</sequence>
<dbReference type="InterPro" id="IPR019660">
    <property type="entry name" value="Put_sensory_transdc_reg_YbjN"/>
</dbReference>
<protein>
    <recommendedName>
        <fullName evidence="3">YbjN domain-containing protein</fullName>
    </recommendedName>
</protein>
<accession>K9W9G0</accession>
<dbReference type="OrthoDB" id="424058at2"/>
<dbReference type="CDD" id="cd17036">
    <property type="entry name" value="T3SC_YbjN-like_1"/>
    <property type="match status" value="1"/>
</dbReference>
<dbReference type="Pfam" id="PF10722">
    <property type="entry name" value="YbjN"/>
    <property type="match status" value="1"/>
</dbReference>